<proteinExistence type="predicted"/>
<dbReference type="EMBL" id="QXGH01000039">
    <property type="protein sequence ID" value="RHW23844.1"/>
    <property type="molecule type" value="Genomic_DNA"/>
</dbReference>
<protein>
    <submittedName>
        <fullName evidence="1">Uncharacterized protein</fullName>
    </submittedName>
</protein>
<accession>A0A417XTM3</accession>
<gene>
    <name evidence="1" type="ORF">D0Z08_27520</name>
</gene>
<dbReference type="Proteomes" id="UP000283644">
    <property type="component" value="Unassembled WGS sequence"/>
</dbReference>
<comment type="caution">
    <text evidence="1">The sequence shown here is derived from an EMBL/GenBank/DDBJ whole genome shotgun (WGS) entry which is preliminary data.</text>
</comment>
<name>A0A417XTM3_9ACTN</name>
<reference evidence="1 2" key="1">
    <citation type="submission" date="2018-09" db="EMBL/GenBank/DDBJ databases">
        <title>Genome sequencing of Nocardioides immobilis CCTCC AB 2017083 for comparison to Nocardioides silvaticus.</title>
        <authorList>
            <person name="Li C."/>
            <person name="Wang G."/>
        </authorList>
    </citation>
    <scope>NUCLEOTIDE SEQUENCE [LARGE SCALE GENOMIC DNA]</scope>
    <source>
        <strain evidence="1 2">CCTCC AB 2017083</strain>
    </source>
</reference>
<keyword evidence="2" id="KW-1185">Reference proteome</keyword>
<dbReference type="AlphaFoldDB" id="A0A417XTM3"/>
<evidence type="ECO:0000313" key="1">
    <source>
        <dbReference type="EMBL" id="RHW23844.1"/>
    </source>
</evidence>
<sequence length="83" mass="8483">MSPNGAAVSTRFGNVDATGFNTTMMLNGLVQTTGGTVALRCALLSGLTQLYESTILATRVGATSGPIVSNATTPRRVPSQPGR</sequence>
<evidence type="ECO:0000313" key="2">
    <source>
        <dbReference type="Proteomes" id="UP000283644"/>
    </source>
</evidence>
<dbReference type="RefSeq" id="WP_118928490.1">
    <property type="nucleotide sequence ID" value="NZ_QXGH01000039.1"/>
</dbReference>
<organism evidence="1 2">
    <name type="scientific">Nocardioides immobilis</name>
    <dbReference type="NCBI Taxonomy" id="2049295"/>
    <lineage>
        <taxon>Bacteria</taxon>
        <taxon>Bacillati</taxon>
        <taxon>Actinomycetota</taxon>
        <taxon>Actinomycetes</taxon>
        <taxon>Propionibacteriales</taxon>
        <taxon>Nocardioidaceae</taxon>
        <taxon>Nocardioides</taxon>
    </lineage>
</organism>